<evidence type="ECO:0000313" key="3">
    <source>
        <dbReference type="Proteomes" id="UP001642483"/>
    </source>
</evidence>
<feature type="transmembrane region" description="Helical" evidence="1">
    <location>
        <begin position="238"/>
        <end position="262"/>
    </location>
</feature>
<dbReference type="Proteomes" id="UP001642483">
    <property type="component" value="Unassembled WGS sequence"/>
</dbReference>
<name>A0ABP0GS12_CLALP</name>
<keyword evidence="1" id="KW-0472">Membrane</keyword>
<feature type="transmembrane region" description="Helical" evidence="1">
    <location>
        <begin position="92"/>
        <end position="113"/>
    </location>
</feature>
<keyword evidence="1" id="KW-1133">Transmembrane helix</keyword>
<keyword evidence="3" id="KW-1185">Reference proteome</keyword>
<evidence type="ECO:0000256" key="1">
    <source>
        <dbReference type="SAM" id="Phobius"/>
    </source>
</evidence>
<sequence length="276" mass="30798">MHNKLYWAALGCCILSVIFIILSLAASDWMKACASTAKLFDLPKSSALDSSTYDDKKICWHVGLFEQSVTVYPDISVTVSMKGDPSNDSQEVTAGLINLTIPLLLFAIGLIGLGVRSRSKNSVSSQIIARKYHFYGTMVMVLAAFLVSLAALIYYLTLMPVVNNSLFFLYRTKPSSLECLKRMDTNKNVSSPPVSESAFYKFLNEINFRFVQSNKNLPTTLGPKRTQVLEHIKPSFGFSLYSLFFASFIVFLGFIVAMHAYFTSIGFWDFLVTPTT</sequence>
<dbReference type="EMBL" id="CAWYQH010000130">
    <property type="protein sequence ID" value="CAK8693015.1"/>
    <property type="molecule type" value="Genomic_DNA"/>
</dbReference>
<reference evidence="2 3" key="1">
    <citation type="submission" date="2024-02" db="EMBL/GenBank/DDBJ databases">
        <authorList>
            <person name="Daric V."/>
            <person name="Darras S."/>
        </authorList>
    </citation>
    <scope>NUCLEOTIDE SEQUENCE [LARGE SCALE GENOMIC DNA]</scope>
</reference>
<comment type="caution">
    <text evidence="2">The sequence shown here is derived from an EMBL/GenBank/DDBJ whole genome shotgun (WGS) entry which is preliminary data.</text>
</comment>
<protein>
    <submittedName>
        <fullName evidence="2">Uncharacterized protein</fullName>
    </submittedName>
</protein>
<evidence type="ECO:0000313" key="2">
    <source>
        <dbReference type="EMBL" id="CAK8693015.1"/>
    </source>
</evidence>
<feature type="transmembrane region" description="Helical" evidence="1">
    <location>
        <begin position="134"/>
        <end position="156"/>
    </location>
</feature>
<feature type="transmembrane region" description="Helical" evidence="1">
    <location>
        <begin position="5"/>
        <end position="26"/>
    </location>
</feature>
<accession>A0ABP0GS12</accession>
<proteinExistence type="predicted"/>
<gene>
    <name evidence="2" type="ORF">CVLEPA_LOCUS26347</name>
</gene>
<organism evidence="2 3">
    <name type="scientific">Clavelina lepadiformis</name>
    <name type="common">Light-bulb sea squirt</name>
    <name type="synonym">Ascidia lepadiformis</name>
    <dbReference type="NCBI Taxonomy" id="159417"/>
    <lineage>
        <taxon>Eukaryota</taxon>
        <taxon>Metazoa</taxon>
        <taxon>Chordata</taxon>
        <taxon>Tunicata</taxon>
        <taxon>Ascidiacea</taxon>
        <taxon>Aplousobranchia</taxon>
        <taxon>Clavelinidae</taxon>
        <taxon>Clavelina</taxon>
    </lineage>
</organism>
<keyword evidence="1" id="KW-0812">Transmembrane</keyword>